<keyword evidence="14" id="KW-0406">Ion transport</keyword>
<protein>
    <recommendedName>
        <fullName evidence="17">Proton-coupled zinc antiporter SLC30A5</fullName>
    </recommendedName>
    <alternativeName>
        <fullName evidence="19">Solute carrier family 30 member 5</fullName>
    </alternativeName>
    <alternativeName>
        <fullName evidence="18">Zinc transporter 5</fullName>
    </alternativeName>
</protein>
<dbReference type="GO" id="GO:0012507">
    <property type="term" value="C:ER to Golgi transport vesicle membrane"/>
    <property type="evidence" value="ECO:0007669"/>
    <property type="project" value="UniProtKB-SubCell"/>
</dbReference>
<evidence type="ECO:0000256" key="19">
    <source>
        <dbReference type="ARBA" id="ARBA00042217"/>
    </source>
</evidence>
<feature type="transmembrane region" description="Helical" evidence="22">
    <location>
        <begin position="428"/>
        <end position="448"/>
    </location>
</feature>
<comment type="subunit">
    <text evidence="16">Heterodimer with SLC30A6/ZNT6; form a functional zinc ion transmembrane transporter.</text>
</comment>
<dbReference type="PANTHER" id="PTHR45755:SF1">
    <property type="entry name" value="PROTON-COUPLED ZINC ANTIPORTER SLC30A5"/>
    <property type="match status" value="1"/>
</dbReference>
<keyword evidence="7" id="KW-0050">Antiport</keyword>
<comment type="caution">
    <text evidence="24">The sequence shown here is derived from an EMBL/GenBank/DDBJ whole genome shotgun (WGS) entry which is preliminary data.</text>
</comment>
<feature type="transmembrane region" description="Helical" evidence="22">
    <location>
        <begin position="460"/>
        <end position="478"/>
    </location>
</feature>
<dbReference type="NCBIfam" id="TIGR01297">
    <property type="entry name" value="CDF"/>
    <property type="match status" value="1"/>
</dbReference>
<dbReference type="Pfam" id="PF01545">
    <property type="entry name" value="Cation_efflux"/>
    <property type="match status" value="1"/>
</dbReference>
<evidence type="ECO:0000256" key="7">
    <source>
        <dbReference type="ARBA" id="ARBA00022449"/>
    </source>
</evidence>
<dbReference type="EMBL" id="RCHS01001112">
    <property type="protein sequence ID" value="RMX55187.1"/>
    <property type="molecule type" value="Genomic_DNA"/>
</dbReference>
<feature type="transmembrane region" description="Helical" evidence="22">
    <location>
        <begin position="630"/>
        <end position="652"/>
    </location>
</feature>
<dbReference type="Proteomes" id="UP000275408">
    <property type="component" value="Unassembled WGS sequence"/>
</dbReference>
<dbReference type="InterPro" id="IPR027469">
    <property type="entry name" value="Cation_efflux_TMD_sf"/>
</dbReference>
<reference evidence="24 25" key="1">
    <citation type="journal article" date="2018" name="Sci. Rep.">
        <title>Comparative analysis of the Pocillopora damicornis genome highlights role of immune system in coral evolution.</title>
        <authorList>
            <person name="Cunning R."/>
            <person name="Bay R.A."/>
            <person name="Gillette P."/>
            <person name="Baker A.C."/>
            <person name="Traylor-Knowles N."/>
        </authorList>
    </citation>
    <scope>NUCLEOTIDE SEQUENCE [LARGE SCALE GENOMIC DNA]</scope>
    <source>
        <strain evidence="24">RSMAS</strain>
        <tissue evidence="24">Whole animal</tissue>
    </source>
</reference>
<evidence type="ECO:0000256" key="6">
    <source>
        <dbReference type="ARBA" id="ARBA00022448"/>
    </source>
</evidence>
<keyword evidence="13" id="KW-0333">Golgi apparatus</keyword>
<feature type="transmembrane region" description="Helical" evidence="22">
    <location>
        <begin position="499"/>
        <end position="518"/>
    </location>
</feature>
<comment type="catalytic activity">
    <reaction evidence="20">
        <text>Zn(2+)(in) + 2 H(+)(out) = Zn(2+)(out) + 2 H(+)(in)</text>
        <dbReference type="Rhea" id="RHEA:72627"/>
        <dbReference type="ChEBI" id="CHEBI:15378"/>
        <dbReference type="ChEBI" id="CHEBI:29105"/>
    </reaction>
</comment>
<dbReference type="PANTHER" id="PTHR45755">
    <property type="match status" value="1"/>
</dbReference>
<feature type="transmembrane region" description="Helical" evidence="22">
    <location>
        <begin position="78"/>
        <end position="98"/>
    </location>
</feature>
<feature type="transmembrane region" description="Helical" evidence="22">
    <location>
        <begin position="119"/>
        <end position="142"/>
    </location>
</feature>
<evidence type="ECO:0000256" key="20">
    <source>
        <dbReference type="ARBA" id="ARBA00048349"/>
    </source>
</evidence>
<feature type="transmembrane region" description="Helical" evidence="22">
    <location>
        <begin position="208"/>
        <end position="234"/>
    </location>
</feature>
<gene>
    <name evidence="24" type="ORF">pdam_00014053</name>
</gene>
<dbReference type="GO" id="GO:0032580">
    <property type="term" value="C:Golgi cisterna membrane"/>
    <property type="evidence" value="ECO:0007669"/>
    <property type="project" value="UniProtKB-SubCell"/>
</dbReference>
<keyword evidence="10" id="KW-0862">Zinc</keyword>
<evidence type="ECO:0000256" key="8">
    <source>
        <dbReference type="ARBA" id="ARBA00022692"/>
    </source>
</evidence>
<dbReference type="InterPro" id="IPR058533">
    <property type="entry name" value="Cation_efflux_TM"/>
</dbReference>
<evidence type="ECO:0000256" key="13">
    <source>
        <dbReference type="ARBA" id="ARBA00023034"/>
    </source>
</evidence>
<sequence>RQGATALGQRLLPFVLPAHASFKMEDVEMYSDHLLFNKRQLGPIGQYTVTTPYVIALVVAKFLHTFGLFVTYEQLKVIHVVQFLFVVRLCTTVVLVILQRPVSSGKKITSNQWYKIGKHALVSTIIGLIWLEGLTLCGALRTVLLYEHSDAVVLAALGVLFHSGGTGPSKVRGSLLFLLGILCLLLFDNDSPSLSHPEGHHKSQWIHWYYQVLSWLGLPDHKGGLILLVLVLLFKIAHKNVSRTLAVEIGGAKRLAALSSCVSTVLLLPLALLSNFTQTTDVDWLEAIIPLAVVIFVVFIFDFYIESFCVAKLESLRTGKIGSIASFLSAVIIALLWDKPWVWSMHEWHHGKQSEPHLVSAGTLFAAFFFVLATRLLSRPSPRMTKGNLIGYTTGGLPIYNFQTPQSVLTTVQSLLRQIVEQSESRQIFYFLCLNLLFTGIELLYGAWTNSLGLISDGFHMLFDCTALVIGLCAALMARWKASRTFSYGYGRVEILSGFVNGIFLVVISFFVFIAAIQRLFDPPTVSTERLLVVSVGGLVVNLVGIFAFRHAHSHGSSSHGHSHHGHGGHGSHGHSHGHHGHSHGHGHAHDEHHDRSVNMQGVFLHVVADTMGSVGVIVSSVLIEQFGFFIADPLCSLFIAVLIFLSVLPLLQESSQVLLLRTPGDLDKTLGSAFNKILSLDGVLSYRDPHFWRHSSDSIVGVIHVQVAPSANEQRIIQQVSALFKEYGINKFSVQVEKEAFFHHMSALSAGYKSVLALKQGADMGLSSSGGEFDYGVIKAV</sequence>
<evidence type="ECO:0000256" key="3">
    <source>
        <dbReference type="ARBA" id="ARBA00004557"/>
    </source>
</evidence>
<dbReference type="GO" id="GO:0046872">
    <property type="term" value="F:metal ion binding"/>
    <property type="evidence" value="ECO:0007669"/>
    <property type="project" value="UniProtKB-KW"/>
</dbReference>
<feature type="transmembrane region" description="Helical" evidence="22">
    <location>
        <begin position="53"/>
        <end position="72"/>
    </location>
</feature>
<keyword evidence="11" id="KW-0864">Zinc transport</keyword>
<feature type="region of interest" description="Disordered" evidence="21">
    <location>
        <begin position="555"/>
        <end position="593"/>
    </location>
</feature>
<dbReference type="GO" id="GO:0015297">
    <property type="term" value="F:antiporter activity"/>
    <property type="evidence" value="ECO:0007669"/>
    <property type="project" value="UniProtKB-KW"/>
</dbReference>
<feature type="transmembrane region" description="Helical" evidence="22">
    <location>
        <begin position="357"/>
        <end position="377"/>
    </location>
</feature>
<evidence type="ECO:0000256" key="18">
    <source>
        <dbReference type="ARBA" id="ARBA00042038"/>
    </source>
</evidence>
<comment type="subcellular location">
    <subcellularLocation>
        <location evidence="3">Cytoplasmic vesicle</location>
        <location evidence="3">COPII-coated vesicle membrane</location>
        <topology evidence="3">Multi-pass membrane protein</topology>
    </subcellularLocation>
    <subcellularLocation>
        <location evidence="4">Cytoplasmic vesicle</location>
        <location evidence="4">Secretory vesicle membrane</location>
        <topology evidence="4">Multi-pass membrane protein</topology>
    </subcellularLocation>
    <subcellularLocation>
        <location evidence="2">Golgi apparatus</location>
        <location evidence="2">Golgi stack membrane</location>
        <topology evidence="2">Multi-pass membrane protein</topology>
    </subcellularLocation>
    <subcellularLocation>
        <location evidence="1">Golgi apparatus</location>
        <location evidence="1">trans-Golgi network membrane</location>
        <topology evidence="1">Multi-pass membrane protein</topology>
    </subcellularLocation>
</comment>
<evidence type="ECO:0000256" key="14">
    <source>
        <dbReference type="ARBA" id="ARBA00023065"/>
    </source>
</evidence>
<keyword evidence="9" id="KW-0479">Metal-binding</keyword>
<dbReference type="GO" id="GO:0006882">
    <property type="term" value="P:intracellular zinc ion homeostasis"/>
    <property type="evidence" value="ECO:0007669"/>
    <property type="project" value="InterPro"/>
</dbReference>
<evidence type="ECO:0000256" key="17">
    <source>
        <dbReference type="ARBA" id="ARBA00040846"/>
    </source>
</evidence>
<evidence type="ECO:0000256" key="21">
    <source>
        <dbReference type="SAM" id="MobiDB-lite"/>
    </source>
</evidence>
<evidence type="ECO:0000256" key="15">
    <source>
        <dbReference type="ARBA" id="ARBA00023136"/>
    </source>
</evidence>
<evidence type="ECO:0000256" key="4">
    <source>
        <dbReference type="ARBA" id="ARBA00004638"/>
    </source>
</evidence>
<proteinExistence type="inferred from homology"/>
<feature type="transmembrane region" description="Helical" evidence="22">
    <location>
        <begin position="317"/>
        <end position="337"/>
    </location>
</feature>
<keyword evidence="15 22" id="KW-0472">Membrane</keyword>
<evidence type="ECO:0000313" key="24">
    <source>
        <dbReference type="EMBL" id="RMX55187.1"/>
    </source>
</evidence>
<feature type="non-terminal residue" evidence="24">
    <location>
        <position position="1"/>
    </location>
</feature>
<dbReference type="OrthoDB" id="78669at2759"/>
<keyword evidence="8 22" id="KW-0812">Transmembrane</keyword>
<feature type="compositionally biased region" description="Basic residues" evidence="21">
    <location>
        <begin position="561"/>
        <end position="587"/>
    </location>
</feature>
<keyword evidence="12 22" id="KW-1133">Transmembrane helix</keyword>
<feature type="transmembrane region" description="Helical" evidence="22">
    <location>
        <begin position="255"/>
        <end position="272"/>
    </location>
</feature>
<evidence type="ECO:0000256" key="12">
    <source>
        <dbReference type="ARBA" id="ARBA00022989"/>
    </source>
</evidence>
<organism evidence="24 25">
    <name type="scientific">Pocillopora damicornis</name>
    <name type="common">Cauliflower coral</name>
    <name type="synonym">Millepora damicornis</name>
    <dbReference type="NCBI Taxonomy" id="46731"/>
    <lineage>
        <taxon>Eukaryota</taxon>
        <taxon>Metazoa</taxon>
        <taxon>Cnidaria</taxon>
        <taxon>Anthozoa</taxon>
        <taxon>Hexacorallia</taxon>
        <taxon>Scleractinia</taxon>
        <taxon>Astrocoeniina</taxon>
        <taxon>Pocilloporidae</taxon>
        <taxon>Pocillopora</taxon>
    </lineage>
</organism>
<evidence type="ECO:0000256" key="9">
    <source>
        <dbReference type="ARBA" id="ARBA00022723"/>
    </source>
</evidence>
<evidence type="ECO:0000256" key="2">
    <source>
        <dbReference type="ARBA" id="ARBA00004205"/>
    </source>
</evidence>
<evidence type="ECO:0000256" key="10">
    <source>
        <dbReference type="ARBA" id="ARBA00022833"/>
    </source>
</evidence>
<name>A0A3M6UNC2_POCDA</name>
<keyword evidence="25" id="KW-1185">Reference proteome</keyword>
<keyword evidence="6" id="KW-0813">Transport</keyword>
<evidence type="ECO:0000256" key="1">
    <source>
        <dbReference type="ARBA" id="ARBA00004166"/>
    </source>
</evidence>
<feature type="transmembrane region" description="Helical" evidence="22">
    <location>
        <begin position="603"/>
        <end position="624"/>
    </location>
</feature>
<dbReference type="InterPro" id="IPR002524">
    <property type="entry name" value="Cation_efflux"/>
</dbReference>
<dbReference type="GO" id="GO:0005385">
    <property type="term" value="F:zinc ion transmembrane transporter activity"/>
    <property type="evidence" value="ECO:0007669"/>
    <property type="project" value="InterPro"/>
</dbReference>
<dbReference type="Gene3D" id="1.20.1510.10">
    <property type="entry name" value="Cation efflux protein transmembrane domain"/>
    <property type="match status" value="1"/>
</dbReference>
<evidence type="ECO:0000259" key="23">
    <source>
        <dbReference type="Pfam" id="PF01545"/>
    </source>
</evidence>
<evidence type="ECO:0000256" key="22">
    <source>
        <dbReference type="SAM" id="Phobius"/>
    </source>
</evidence>
<evidence type="ECO:0000256" key="5">
    <source>
        <dbReference type="ARBA" id="ARBA00008873"/>
    </source>
</evidence>
<accession>A0A3M6UNC2</accession>
<feature type="transmembrane region" description="Helical" evidence="22">
    <location>
        <begin position="530"/>
        <end position="549"/>
    </location>
</feature>
<comment type="similarity">
    <text evidence="5">Belongs to the cation diffusion facilitator (CDF) transporter (TC 2.A.4) family. SLC30A subfamily.</text>
</comment>
<dbReference type="InterPro" id="IPR045316">
    <property type="entry name" value="Msc2-like"/>
</dbReference>
<dbReference type="GO" id="GO:1904257">
    <property type="term" value="P:zinc ion import into Golgi lumen"/>
    <property type="evidence" value="ECO:0007669"/>
    <property type="project" value="TreeGrafter"/>
</dbReference>
<evidence type="ECO:0000256" key="16">
    <source>
        <dbReference type="ARBA" id="ARBA00038531"/>
    </source>
</evidence>
<evidence type="ECO:0000256" key="11">
    <source>
        <dbReference type="ARBA" id="ARBA00022906"/>
    </source>
</evidence>
<feature type="transmembrane region" description="Helical" evidence="22">
    <location>
        <begin position="284"/>
        <end position="305"/>
    </location>
</feature>
<feature type="domain" description="Cation efflux protein transmembrane" evidence="23">
    <location>
        <begin position="428"/>
        <end position="660"/>
    </location>
</feature>
<evidence type="ECO:0000313" key="25">
    <source>
        <dbReference type="Proteomes" id="UP000275408"/>
    </source>
</evidence>
<dbReference type="SUPFAM" id="SSF161111">
    <property type="entry name" value="Cation efflux protein transmembrane domain-like"/>
    <property type="match status" value="1"/>
</dbReference>
<dbReference type="STRING" id="46731.A0A3M6UNC2"/>
<dbReference type="AlphaFoldDB" id="A0A3M6UNC2"/>